<protein>
    <submittedName>
        <fullName evidence="2">Integrase, catalytic region, zinc finger, CCHC-type, peptidase aspartic, catalytic</fullName>
    </submittedName>
</protein>
<organism evidence="2">
    <name type="scientific">Tanacetum cinerariifolium</name>
    <name type="common">Dalmatian daisy</name>
    <name type="synonym">Chrysanthemum cinerariifolium</name>
    <dbReference type="NCBI Taxonomy" id="118510"/>
    <lineage>
        <taxon>Eukaryota</taxon>
        <taxon>Viridiplantae</taxon>
        <taxon>Streptophyta</taxon>
        <taxon>Embryophyta</taxon>
        <taxon>Tracheophyta</taxon>
        <taxon>Spermatophyta</taxon>
        <taxon>Magnoliopsida</taxon>
        <taxon>eudicotyledons</taxon>
        <taxon>Gunneridae</taxon>
        <taxon>Pentapetalae</taxon>
        <taxon>asterids</taxon>
        <taxon>campanulids</taxon>
        <taxon>Asterales</taxon>
        <taxon>Asteraceae</taxon>
        <taxon>Asteroideae</taxon>
        <taxon>Anthemideae</taxon>
        <taxon>Anthemidinae</taxon>
        <taxon>Tanacetum</taxon>
    </lineage>
</organism>
<name>A0A6L2N113_TANCI</name>
<evidence type="ECO:0000313" key="2">
    <source>
        <dbReference type="EMBL" id="GEU78822.1"/>
    </source>
</evidence>
<gene>
    <name evidence="2" type="ORF">Tci_050800</name>
</gene>
<dbReference type="InterPro" id="IPR054722">
    <property type="entry name" value="PolX-like_BBD"/>
</dbReference>
<dbReference type="Pfam" id="PF22936">
    <property type="entry name" value="Pol_BBD"/>
    <property type="match status" value="1"/>
</dbReference>
<evidence type="ECO:0000259" key="1">
    <source>
        <dbReference type="Pfam" id="PF22936"/>
    </source>
</evidence>
<dbReference type="EMBL" id="BKCJ010007750">
    <property type="protein sequence ID" value="GEU78822.1"/>
    <property type="molecule type" value="Genomic_DNA"/>
</dbReference>
<accession>A0A6L2N113</accession>
<proteinExistence type="predicted"/>
<comment type="caution">
    <text evidence="2">The sequence shown here is derived from an EMBL/GenBank/DDBJ whole genome shotgun (WGS) entry which is preliminary data.</text>
</comment>
<reference evidence="2" key="1">
    <citation type="journal article" date="2019" name="Sci. Rep.">
        <title>Draft genome of Tanacetum cinerariifolium, the natural source of mosquito coil.</title>
        <authorList>
            <person name="Yamashiro T."/>
            <person name="Shiraishi A."/>
            <person name="Satake H."/>
            <person name="Nakayama K."/>
        </authorList>
    </citation>
    <scope>NUCLEOTIDE SEQUENCE</scope>
</reference>
<dbReference type="AlphaFoldDB" id="A0A6L2N113"/>
<feature type="domain" description="Retrovirus-related Pol polyprotein from transposon TNT 1-94-like beta-barrel" evidence="1">
    <location>
        <begin position="106"/>
        <end position="177"/>
    </location>
</feature>
<sequence>MSENEDKYHDTILDLESRVKKNEDVVLKIGLKTASSVRRSSNGDSPFKDSVLFNTKNSSEKVKVSGRINKKAYVVFKNVVSNKNIVNDVDVKNALKAKDVVQIVMWIVDSGCSKHMTGDRALLKIFIEKFVGTVCFGNDHFATITGYGDYLQGNITVCHVYYVEGLGHNLFNVGKFCDGDLKVDFRSNTCYVRNLEGDDLLTRARESNLYTISISNMVASSPICLLSKATLTKSWL</sequence>